<protein>
    <submittedName>
        <fullName evidence="2">Uncharacterized protein</fullName>
    </submittedName>
</protein>
<organism evidence="2 3">
    <name type="scientific">Pararhodospirillum oryzae</name>
    <dbReference type="NCBI Taxonomy" id="478448"/>
    <lineage>
        <taxon>Bacteria</taxon>
        <taxon>Pseudomonadati</taxon>
        <taxon>Pseudomonadota</taxon>
        <taxon>Alphaproteobacteria</taxon>
        <taxon>Rhodospirillales</taxon>
        <taxon>Rhodospirillaceae</taxon>
        <taxon>Pararhodospirillum</taxon>
    </lineage>
</organism>
<keyword evidence="1" id="KW-1133">Transmembrane helix</keyword>
<dbReference type="Proteomes" id="UP000321567">
    <property type="component" value="Unassembled WGS sequence"/>
</dbReference>
<evidence type="ECO:0000313" key="3">
    <source>
        <dbReference type="Proteomes" id="UP000321567"/>
    </source>
</evidence>
<evidence type="ECO:0000256" key="1">
    <source>
        <dbReference type="SAM" id="Phobius"/>
    </source>
</evidence>
<dbReference type="RefSeq" id="WP_147164833.1">
    <property type="nucleotide sequence ID" value="NZ_BJZO01000113.1"/>
</dbReference>
<keyword evidence="3" id="KW-1185">Reference proteome</keyword>
<dbReference type="AlphaFoldDB" id="A0A512HBJ3"/>
<comment type="caution">
    <text evidence="2">The sequence shown here is derived from an EMBL/GenBank/DDBJ whole genome shotgun (WGS) entry which is preliminary data.</text>
</comment>
<dbReference type="EMBL" id="BJZO01000113">
    <property type="protein sequence ID" value="GEO82805.1"/>
    <property type="molecule type" value="Genomic_DNA"/>
</dbReference>
<name>A0A512HBJ3_9PROT</name>
<evidence type="ECO:0000313" key="2">
    <source>
        <dbReference type="EMBL" id="GEO82805.1"/>
    </source>
</evidence>
<dbReference type="OrthoDB" id="282116at2"/>
<gene>
    <name evidence="2" type="ORF">ROR02_29360</name>
</gene>
<keyword evidence="1" id="KW-0472">Membrane</keyword>
<keyword evidence="1" id="KW-0812">Transmembrane</keyword>
<reference evidence="2 3" key="1">
    <citation type="submission" date="2019-07" db="EMBL/GenBank/DDBJ databases">
        <title>Whole genome shotgun sequence of Rhodospirillum oryzae NBRC 107573.</title>
        <authorList>
            <person name="Hosoyama A."/>
            <person name="Uohara A."/>
            <person name="Ohji S."/>
            <person name="Ichikawa N."/>
        </authorList>
    </citation>
    <scope>NUCLEOTIDE SEQUENCE [LARGE SCALE GENOMIC DNA]</scope>
    <source>
        <strain evidence="2 3">NBRC 107573</strain>
    </source>
</reference>
<proteinExistence type="predicted"/>
<feature type="transmembrane region" description="Helical" evidence="1">
    <location>
        <begin position="18"/>
        <end position="36"/>
    </location>
</feature>
<accession>A0A512HBJ3</accession>
<feature type="transmembrane region" description="Helical" evidence="1">
    <location>
        <begin position="48"/>
        <end position="73"/>
    </location>
</feature>
<sequence>MSAPSSPWLTRPETIRRLWIVGLATLAVTVLVEPFVEHHPAFAFEGWFAFPAWFGFLACVVLIAVSKVMGLFLKRKDTYYDD</sequence>